<feature type="non-terminal residue" evidence="1">
    <location>
        <position position="81"/>
    </location>
</feature>
<feature type="non-terminal residue" evidence="1">
    <location>
        <position position="1"/>
    </location>
</feature>
<proteinExistence type="predicted"/>
<protein>
    <submittedName>
        <fullName evidence="1">5905_t:CDS:1</fullName>
    </submittedName>
</protein>
<name>A0ACA9QY15_9GLOM</name>
<evidence type="ECO:0000313" key="1">
    <source>
        <dbReference type="EMBL" id="CAG8769213.1"/>
    </source>
</evidence>
<organism evidence="1 2">
    <name type="scientific">Acaulospora colombiana</name>
    <dbReference type="NCBI Taxonomy" id="27376"/>
    <lineage>
        <taxon>Eukaryota</taxon>
        <taxon>Fungi</taxon>
        <taxon>Fungi incertae sedis</taxon>
        <taxon>Mucoromycota</taxon>
        <taxon>Glomeromycotina</taxon>
        <taxon>Glomeromycetes</taxon>
        <taxon>Diversisporales</taxon>
        <taxon>Acaulosporaceae</taxon>
        <taxon>Acaulospora</taxon>
    </lineage>
</organism>
<dbReference type="EMBL" id="CAJVPT010063780">
    <property type="protein sequence ID" value="CAG8769213.1"/>
    <property type="molecule type" value="Genomic_DNA"/>
</dbReference>
<sequence length="81" mass="8666">GSGENQDAMTGMKNVPTFYSGAAYSEDDLFLSGYIALAIGVVFGAIHLIAWSYSFLSHAEQLLWRLSSIAIIGIPAVALAW</sequence>
<reference evidence="1" key="1">
    <citation type="submission" date="2021-06" db="EMBL/GenBank/DDBJ databases">
        <authorList>
            <person name="Kallberg Y."/>
            <person name="Tangrot J."/>
            <person name="Rosling A."/>
        </authorList>
    </citation>
    <scope>NUCLEOTIDE SEQUENCE</scope>
    <source>
        <strain evidence="1">CL356</strain>
    </source>
</reference>
<gene>
    <name evidence="1" type="ORF">ACOLOM_LOCUS13663</name>
</gene>
<accession>A0ACA9QY15</accession>
<evidence type="ECO:0000313" key="2">
    <source>
        <dbReference type="Proteomes" id="UP000789525"/>
    </source>
</evidence>
<comment type="caution">
    <text evidence="1">The sequence shown here is derived from an EMBL/GenBank/DDBJ whole genome shotgun (WGS) entry which is preliminary data.</text>
</comment>
<dbReference type="Proteomes" id="UP000789525">
    <property type="component" value="Unassembled WGS sequence"/>
</dbReference>
<keyword evidence="2" id="KW-1185">Reference proteome</keyword>